<dbReference type="EMBL" id="CACTIH010005515">
    <property type="protein sequence ID" value="CAA2996033.1"/>
    <property type="molecule type" value="Genomic_DNA"/>
</dbReference>
<reference evidence="1 2" key="1">
    <citation type="submission" date="2019-12" db="EMBL/GenBank/DDBJ databases">
        <authorList>
            <person name="Alioto T."/>
            <person name="Alioto T."/>
            <person name="Gomez Garrido J."/>
        </authorList>
    </citation>
    <scope>NUCLEOTIDE SEQUENCE [LARGE SCALE GENOMIC DNA]</scope>
</reference>
<comment type="caution">
    <text evidence="1">The sequence shown here is derived from an EMBL/GenBank/DDBJ whole genome shotgun (WGS) entry which is preliminary data.</text>
</comment>
<dbReference type="AlphaFoldDB" id="A0A8S0STS1"/>
<accession>A0A8S0STS1</accession>
<dbReference type="Proteomes" id="UP000594638">
    <property type="component" value="Unassembled WGS sequence"/>
</dbReference>
<proteinExistence type="predicted"/>
<sequence length="164" mass="18726">MMSPSPVKKIWQRKFLIAKKKSGKVEVDSSTSASVECYKCKKGTEKSKCLCVAYESLRASQEEFFNNRSKIDDKVDLENQNPEIAKRFGGKVEGNNDLYKINAMNKGGIEEGEVNGETGIKRRRGRQLKEDRECIPEPRFGMVMHLVKAFKKLLSIPKFERFKG</sequence>
<evidence type="ECO:0000313" key="1">
    <source>
        <dbReference type="EMBL" id="CAA2996033.1"/>
    </source>
</evidence>
<dbReference type="OrthoDB" id="7677582at2759"/>
<organism evidence="1 2">
    <name type="scientific">Olea europaea subsp. europaea</name>
    <dbReference type="NCBI Taxonomy" id="158383"/>
    <lineage>
        <taxon>Eukaryota</taxon>
        <taxon>Viridiplantae</taxon>
        <taxon>Streptophyta</taxon>
        <taxon>Embryophyta</taxon>
        <taxon>Tracheophyta</taxon>
        <taxon>Spermatophyta</taxon>
        <taxon>Magnoliopsida</taxon>
        <taxon>eudicotyledons</taxon>
        <taxon>Gunneridae</taxon>
        <taxon>Pentapetalae</taxon>
        <taxon>asterids</taxon>
        <taxon>lamiids</taxon>
        <taxon>Lamiales</taxon>
        <taxon>Oleaceae</taxon>
        <taxon>Oleeae</taxon>
        <taxon>Olea</taxon>
    </lineage>
</organism>
<protein>
    <submittedName>
        <fullName evidence="1">Uncharacterized protein</fullName>
    </submittedName>
</protein>
<keyword evidence="2" id="KW-1185">Reference proteome</keyword>
<name>A0A8S0STS1_OLEEU</name>
<dbReference type="Gramene" id="OE9A093891T1">
    <property type="protein sequence ID" value="OE9A093891C1"/>
    <property type="gene ID" value="OE9A093891"/>
</dbReference>
<evidence type="ECO:0000313" key="2">
    <source>
        <dbReference type="Proteomes" id="UP000594638"/>
    </source>
</evidence>
<gene>
    <name evidence="1" type="ORF">OLEA9_A093891</name>
</gene>